<feature type="domain" description="Enoyl reductase (ER)" evidence="6">
    <location>
        <begin position="10"/>
        <end position="329"/>
    </location>
</feature>
<evidence type="ECO:0000256" key="4">
    <source>
        <dbReference type="ARBA" id="ARBA00022857"/>
    </source>
</evidence>
<dbReference type="SUPFAM" id="SSF50129">
    <property type="entry name" value="GroES-like"/>
    <property type="match status" value="1"/>
</dbReference>
<dbReference type="PANTHER" id="PTHR44154">
    <property type="entry name" value="QUINONE OXIDOREDUCTASE"/>
    <property type="match status" value="1"/>
</dbReference>
<dbReference type="SUPFAM" id="SSF51735">
    <property type="entry name" value="NAD(P)-binding Rossmann-fold domains"/>
    <property type="match status" value="1"/>
</dbReference>
<protein>
    <submittedName>
        <fullName evidence="7">Zinc-dependent alcohol dehydrogenase family protein</fullName>
    </submittedName>
</protein>
<dbReference type="EMBL" id="CP098611">
    <property type="protein sequence ID" value="USR89405.1"/>
    <property type="molecule type" value="Genomic_DNA"/>
</dbReference>
<evidence type="ECO:0000256" key="1">
    <source>
        <dbReference type="ARBA" id="ARBA00004496"/>
    </source>
</evidence>
<dbReference type="InterPro" id="IPR051603">
    <property type="entry name" value="Zinc-ADH_QOR/CCCR"/>
</dbReference>
<keyword evidence="8" id="KW-1185">Reference proteome</keyword>
<name>A0ABY5AK88_9CYAN</name>
<comment type="subunit">
    <text evidence="2">Homotetramer.</text>
</comment>
<evidence type="ECO:0000313" key="7">
    <source>
        <dbReference type="EMBL" id="USR89405.1"/>
    </source>
</evidence>
<keyword evidence="3" id="KW-0963">Cytoplasm</keyword>
<evidence type="ECO:0000259" key="6">
    <source>
        <dbReference type="SMART" id="SM00829"/>
    </source>
</evidence>
<dbReference type="InterPro" id="IPR011032">
    <property type="entry name" value="GroES-like_sf"/>
</dbReference>
<evidence type="ECO:0000256" key="3">
    <source>
        <dbReference type="ARBA" id="ARBA00022490"/>
    </source>
</evidence>
<gene>
    <name evidence="7" type="ORF">NEA10_10920</name>
</gene>
<accession>A0ABY5AK88</accession>
<reference evidence="7" key="1">
    <citation type="submission" date="2022-06" db="EMBL/GenBank/DDBJ databases">
        <title>Genome sequence of Phormidium yuhuli AB48 isolated from an industrial photobioreactor environment.</title>
        <authorList>
            <person name="Qiu Y."/>
            <person name="Noonan A.J.C."/>
            <person name="Dofher K."/>
            <person name="Koch M."/>
            <person name="Kieft B."/>
            <person name="Lin X."/>
            <person name="Ziels R.M."/>
            <person name="Hallam S.J."/>
        </authorList>
    </citation>
    <scope>NUCLEOTIDE SEQUENCE</scope>
    <source>
        <strain evidence="7">AB48</strain>
    </source>
</reference>
<sequence length="332" mass="35101">MKAVVMTGAGAPDVLELRDLPVPRIERPTQVLVRLKAAGVNPIDTKVRQRGTFISNGSPDILGCDGAGIVEAVGSHVSAFGPGDAVYFCFGGLGGSQGNYAEYAVLEQHCLTPKPQSLSFEEAAAAPLVLITAWEALYDRARLCAGQRVLIQAGAGGVGHVAVQLAKGQGAAVVTTVSDTQKADFVKKLGADLAILYPEEDVVEAVLAWTEGDGVDVAFDTVGGETFYQTCEAVKVYGDVVTLLQPSELGNLKGARQRNLRIGLELMLTPMLLNLQEEQAEQAKILRECGRLFDGGSLRVEVNQVFPLAEAAEAHRQLEAGSMVGKLVLGMD</sequence>
<dbReference type="CDD" id="cd08272">
    <property type="entry name" value="MDR6"/>
    <property type="match status" value="1"/>
</dbReference>
<dbReference type="InterPro" id="IPR020843">
    <property type="entry name" value="ER"/>
</dbReference>
<dbReference type="RefSeq" id="WP_252659828.1">
    <property type="nucleotide sequence ID" value="NZ_CP098611.1"/>
</dbReference>
<organism evidence="7 8">
    <name type="scientific">Phormidium yuhuli AB48</name>
    <dbReference type="NCBI Taxonomy" id="2940671"/>
    <lineage>
        <taxon>Bacteria</taxon>
        <taxon>Bacillati</taxon>
        <taxon>Cyanobacteriota</taxon>
        <taxon>Cyanophyceae</taxon>
        <taxon>Oscillatoriophycideae</taxon>
        <taxon>Oscillatoriales</taxon>
        <taxon>Oscillatoriaceae</taxon>
        <taxon>Phormidium</taxon>
        <taxon>Phormidium yuhuli</taxon>
    </lineage>
</organism>
<dbReference type="PROSITE" id="PS01162">
    <property type="entry name" value="QOR_ZETA_CRYSTAL"/>
    <property type="match status" value="1"/>
</dbReference>
<dbReference type="Pfam" id="PF08240">
    <property type="entry name" value="ADH_N"/>
    <property type="match status" value="1"/>
</dbReference>
<dbReference type="SMART" id="SM00829">
    <property type="entry name" value="PKS_ER"/>
    <property type="match status" value="1"/>
</dbReference>
<comment type="subcellular location">
    <subcellularLocation>
        <location evidence="1">Cytoplasm</location>
    </subcellularLocation>
</comment>
<keyword evidence="4" id="KW-0521">NADP</keyword>
<dbReference type="InterPro" id="IPR036291">
    <property type="entry name" value="NAD(P)-bd_dom_sf"/>
</dbReference>
<dbReference type="InterPro" id="IPR013154">
    <property type="entry name" value="ADH-like_N"/>
</dbReference>
<dbReference type="Gene3D" id="3.40.50.720">
    <property type="entry name" value="NAD(P)-binding Rossmann-like Domain"/>
    <property type="match status" value="1"/>
</dbReference>
<dbReference type="Pfam" id="PF13602">
    <property type="entry name" value="ADH_zinc_N_2"/>
    <property type="match status" value="1"/>
</dbReference>
<proteinExistence type="predicted"/>
<evidence type="ECO:0000256" key="2">
    <source>
        <dbReference type="ARBA" id="ARBA00011881"/>
    </source>
</evidence>
<dbReference type="Gene3D" id="3.90.180.10">
    <property type="entry name" value="Medium-chain alcohol dehydrogenases, catalytic domain"/>
    <property type="match status" value="1"/>
</dbReference>
<dbReference type="PANTHER" id="PTHR44154:SF1">
    <property type="entry name" value="QUINONE OXIDOREDUCTASE"/>
    <property type="match status" value="1"/>
</dbReference>
<dbReference type="Proteomes" id="UP001056708">
    <property type="component" value="Chromosome"/>
</dbReference>
<dbReference type="InterPro" id="IPR002364">
    <property type="entry name" value="Quin_OxRdtase/zeta-crystal_CS"/>
</dbReference>
<keyword evidence="5" id="KW-0694">RNA-binding</keyword>
<evidence type="ECO:0000313" key="8">
    <source>
        <dbReference type="Proteomes" id="UP001056708"/>
    </source>
</evidence>
<evidence type="ECO:0000256" key="5">
    <source>
        <dbReference type="ARBA" id="ARBA00022884"/>
    </source>
</evidence>